<organism evidence="2 3">
    <name type="scientific">Kineosporia succinea</name>
    <dbReference type="NCBI Taxonomy" id="84632"/>
    <lineage>
        <taxon>Bacteria</taxon>
        <taxon>Bacillati</taxon>
        <taxon>Actinomycetota</taxon>
        <taxon>Actinomycetes</taxon>
        <taxon>Kineosporiales</taxon>
        <taxon>Kineosporiaceae</taxon>
        <taxon>Kineosporia</taxon>
    </lineage>
</organism>
<evidence type="ECO:0000313" key="3">
    <source>
        <dbReference type="Proteomes" id="UP001235712"/>
    </source>
</evidence>
<name>A0ABT9NZD1_9ACTN</name>
<gene>
    <name evidence="2" type="ORF">J2S57_001552</name>
</gene>
<protein>
    <submittedName>
        <fullName evidence="2">Ketosteroid isomerase-like protein</fullName>
    </submittedName>
</protein>
<sequence>MTLPDPQAFAAQWLAAWNAHDLEAVLAHFAEDVVFTSPVARQLLDGSDGVILGKAALREYWTRGLQLIPDLRFEIVGVYAGVEAIVVQYRNQKGGLVCEVLIFRDGLVAEGHGTYLDAAIDGNLAGAGKAGITPRSS</sequence>
<dbReference type="Proteomes" id="UP001235712">
    <property type="component" value="Unassembled WGS sequence"/>
</dbReference>
<dbReference type="RefSeq" id="WP_307239952.1">
    <property type="nucleotide sequence ID" value="NZ_JAUSQZ010000001.1"/>
</dbReference>
<comment type="caution">
    <text evidence="2">The sequence shown here is derived from an EMBL/GenBank/DDBJ whole genome shotgun (WGS) entry which is preliminary data.</text>
</comment>
<evidence type="ECO:0000259" key="1">
    <source>
        <dbReference type="Pfam" id="PF12680"/>
    </source>
</evidence>
<proteinExistence type="predicted"/>
<dbReference type="SUPFAM" id="SSF54427">
    <property type="entry name" value="NTF2-like"/>
    <property type="match status" value="1"/>
</dbReference>
<dbReference type="Pfam" id="PF12680">
    <property type="entry name" value="SnoaL_2"/>
    <property type="match status" value="1"/>
</dbReference>
<dbReference type="Gene3D" id="3.10.450.50">
    <property type="match status" value="1"/>
</dbReference>
<evidence type="ECO:0000313" key="2">
    <source>
        <dbReference type="EMBL" id="MDP9825803.1"/>
    </source>
</evidence>
<reference evidence="2 3" key="1">
    <citation type="submission" date="2023-07" db="EMBL/GenBank/DDBJ databases">
        <title>Sequencing the genomes of 1000 actinobacteria strains.</title>
        <authorList>
            <person name="Klenk H.-P."/>
        </authorList>
    </citation>
    <scope>NUCLEOTIDE SEQUENCE [LARGE SCALE GENOMIC DNA]</scope>
    <source>
        <strain evidence="2 3">DSM 44388</strain>
    </source>
</reference>
<keyword evidence="3" id="KW-1185">Reference proteome</keyword>
<feature type="domain" description="SnoaL-like" evidence="1">
    <location>
        <begin position="11"/>
        <end position="110"/>
    </location>
</feature>
<dbReference type="EMBL" id="JAUSQZ010000001">
    <property type="protein sequence ID" value="MDP9825803.1"/>
    <property type="molecule type" value="Genomic_DNA"/>
</dbReference>
<dbReference type="InterPro" id="IPR032710">
    <property type="entry name" value="NTF2-like_dom_sf"/>
</dbReference>
<accession>A0ABT9NZD1</accession>
<dbReference type="InterPro" id="IPR037401">
    <property type="entry name" value="SnoaL-like"/>
</dbReference>